<evidence type="ECO:0000259" key="1">
    <source>
        <dbReference type="Pfam" id="PF26308"/>
    </source>
</evidence>
<feature type="domain" description="YopA central" evidence="1">
    <location>
        <begin position="117"/>
        <end position="252"/>
    </location>
</feature>
<dbReference type="InterPro" id="IPR058684">
    <property type="entry name" value="YopA_M"/>
</dbReference>
<dbReference type="Proteomes" id="UP000288246">
    <property type="component" value="Unassembled WGS sequence"/>
</dbReference>
<evidence type="ECO:0000313" key="2">
    <source>
        <dbReference type="EMBL" id="GCD19270.1"/>
    </source>
</evidence>
<proteinExistence type="predicted"/>
<evidence type="ECO:0000313" key="3">
    <source>
        <dbReference type="Proteomes" id="UP000288246"/>
    </source>
</evidence>
<sequence>MTADAVELAYPPITGLLPYGPPSDLIQLFRGDIRLKSSQGSSDVRPGEIVLMIRSGSHLLWSIDDDGNSHLPRSWTYRGSRESTALALTFLGTPMELEVHHNGHGRGFIGGATVGGDDVDIDEVIVQWGNLEPLRGATMLRAEQPDGGWVEWPGRWSRDFAGWSVSLDERHDVRAALASAKENRLNVLTHTMRVRRSDGATFRRDDVTQFLDGLQIALSFALGRWVAPVLPVGRMDGRAVWALFAAPHVDTPAKAHSRWWVEYRPEDLDEYLELFLARWMNPTRRHSLQFLTASVIAAGESGFVEQRIMTAVAALEHLSDLAETNRSSDRNRQADKRLRRLLTSAHVPCQISRLHQPLLAAYAGQDDGPKVLLRIRHAITHGGSPASLYETRGMLGEASRLASRYLELALLHHLGYMGHVTDRTITTRWSGDSELVPWARSEAL</sequence>
<comment type="caution">
    <text evidence="2">The sequence shown here is derived from an EMBL/GenBank/DDBJ whole genome shotgun (WGS) entry which is preliminary data.</text>
</comment>
<accession>A0A401UXL4</accession>
<dbReference type="RefSeq" id="WP_124341810.1">
    <property type="nucleotide sequence ID" value="NZ_BHYL01000059.1"/>
</dbReference>
<dbReference type="EMBL" id="BHYL01000059">
    <property type="protein sequence ID" value="GCD19270.1"/>
    <property type="molecule type" value="Genomic_DNA"/>
</dbReference>
<name>A0A401UXL4_9CELL</name>
<keyword evidence="3" id="KW-1185">Reference proteome</keyword>
<dbReference type="AlphaFoldDB" id="A0A401UXL4"/>
<reference evidence="2 3" key="1">
    <citation type="submission" date="2018-11" db="EMBL/GenBank/DDBJ databases">
        <title>Draft genome sequence of Cellulomonas takizawaensis strain TKZ-21.</title>
        <authorList>
            <person name="Yamamura H."/>
            <person name="Hayashi T."/>
            <person name="Hamada M."/>
            <person name="Serisawa Y."/>
            <person name="Matsuyama K."/>
            <person name="Nakagawa Y."/>
            <person name="Otoguro M."/>
            <person name="Yanagida F."/>
            <person name="Hayakawa M."/>
        </authorList>
    </citation>
    <scope>NUCLEOTIDE SEQUENCE [LARGE SCALE GENOMIC DNA]</scope>
    <source>
        <strain evidence="2 3">TKZ-21</strain>
    </source>
</reference>
<dbReference type="OrthoDB" id="2443673at2"/>
<gene>
    <name evidence="2" type="ORF">CTKZ_08320</name>
</gene>
<protein>
    <recommendedName>
        <fullName evidence="1">YopA central domain-containing protein</fullName>
    </recommendedName>
</protein>
<dbReference type="Pfam" id="PF26308">
    <property type="entry name" value="YopA_M"/>
    <property type="match status" value="1"/>
</dbReference>
<organism evidence="2 3">
    <name type="scientific">Cellulomonas algicola</name>
    <dbReference type="NCBI Taxonomy" id="2071633"/>
    <lineage>
        <taxon>Bacteria</taxon>
        <taxon>Bacillati</taxon>
        <taxon>Actinomycetota</taxon>
        <taxon>Actinomycetes</taxon>
        <taxon>Micrococcales</taxon>
        <taxon>Cellulomonadaceae</taxon>
        <taxon>Cellulomonas</taxon>
    </lineage>
</organism>